<name>A0A8S5LT42_9CAUD</name>
<proteinExistence type="predicted"/>
<evidence type="ECO:0000313" key="1">
    <source>
        <dbReference type="EMBL" id="DAD73027.1"/>
    </source>
</evidence>
<protein>
    <submittedName>
        <fullName evidence="1">Uncharacterized protein</fullName>
    </submittedName>
</protein>
<accession>A0A8S5LT42</accession>
<reference evidence="1" key="1">
    <citation type="journal article" date="2021" name="Proc. Natl. Acad. Sci. U.S.A.">
        <title>A Catalog of Tens of Thousands of Viruses from Human Metagenomes Reveals Hidden Associations with Chronic Diseases.</title>
        <authorList>
            <person name="Tisza M.J."/>
            <person name="Buck C.B."/>
        </authorList>
    </citation>
    <scope>NUCLEOTIDE SEQUENCE</scope>
    <source>
        <strain evidence="1">CtLkp13</strain>
    </source>
</reference>
<dbReference type="EMBL" id="BK014728">
    <property type="protein sequence ID" value="DAD73027.1"/>
    <property type="molecule type" value="Genomic_DNA"/>
</dbReference>
<sequence length="74" mass="8291">MDMKHNLKISVSKKPQTGGIVTYRNFSVRERILRFLLGGKQRVTIVIPGDSIEELSICEMTKGGNDLEQNKVTA</sequence>
<organism evidence="1">
    <name type="scientific">Siphoviridae sp. ctLkp13</name>
    <dbReference type="NCBI Taxonomy" id="2826252"/>
    <lineage>
        <taxon>Viruses</taxon>
        <taxon>Duplodnaviria</taxon>
        <taxon>Heunggongvirae</taxon>
        <taxon>Uroviricota</taxon>
        <taxon>Caudoviricetes</taxon>
    </lineage>
</organism>